<protein>
    <submittedName>
        <fullName evidence="10">Drug resistance transporter, EmrB/QacA subfamily</fullName>
    </submittedName>
</protein>
<feature type="region of interest" description="Disordered" evidence="7">
    <location>
        <begin position="474"/>
        <end position="497"/>
    </location>
</feature>
<feature type="transmembrane region" description="Helical" evidence="8">
    <location>
        <begin position="143"/>
        <end position="164"/>
    </location>
</feature>
<feature type="transmembrane region" description="Helical" evidence="8">
    <location>
        <begin position="203"/>
        <end position="223"/>
    </location>
</feature>
<feature type="transmembrane region" description="Helical" evidence="8">
    <location>
        <begin position="83"/>
        <end position="101"/>
    </location>
</feature>
<sequence>MDSTGAATGSPLRLGWVLAVVGTVQFTVALDGSVANVALPAMRDALGFDDSALQWVINAYGLAFGGFLLLGGRFADLYGRRRVLVAGSALFGVASLVGGLAQEAVHLVVARAAQGLAAAALAPCALTILNTTFPPGVRRARALATWSACAAGGGAAGVLVGGLLTEFLSWRWVLLINVPIMAFPVLAARFVPREPAGTGGRRLDVVGAVLATSGLVVFALAVARTDQHGWLSAATVGAFAVAAVLLVGFVGYEARIARHPLVRWGILARRPVAGANLVMLLLCSGQYASFYFLSLHVQQIQHRGAAVAGLVFLPFSAGFAVSARLASRLVGRLGPRVLVGAGALVGAAGLLWFGLITPDGAYPVEILVPSLLASVGIGVCYVPLAAAATGDVPAEDAGLAAGLLNSSSQIGGSLGLAALVTVSTACATGLVERGEETRTAVDAGYARGLSVAGCLLVVAALCSLVLPGRRPTQVPAEVASEATEPPGAEPRQASEVS</sequence>
<dbReference type="EMBL" id="JAMTCP010000005">
    <property type="protein sequence ID" value="MCP2257760.1"/>
    <property type="molecule type" value="Genomic_DNA"/>
</dbReference>
<evidence type="ECO:0000256" key="8">
    <source>
        <dbReference type="SAM" id="Phobius"/>
    </source>
</evidence>
<evidence type="ECO:0000256" key="5">
    <source>
        <dbReference type="ARBA" id="ARBA00022989"/>
    </source>
</evidence>
<feature type="transmembrane region" description="Helical" evidence="8">
    <location>
        <begin position="273"/>
        <end position="293"/>
    </location>
</feature>
<evidence type="ECO:0000256" key="2">
    <source>
        <dbReference type="ARBA" id="ARBA00022448"/>
    </source>
</evidence>
<dbReference type="Proteomes" id="UP001205311">
    <property type="component" value="Unassembled WGS sequence"/>
</dbReference>
<dbReference type="Pfam" id="PF07690">
    <property type="entry name" value="MFS_1"/>
    <property type="match status" value="1"/>
</dbReference>
<evidence type="ECO:0000313" key="10">
    <source>
        <dbReference type="EMBL" id="MCP2257760.1"/>
    </source>
</evidence>
<evidence type="ECO:0000256" key="7">
    <source>
        <dbReference type="SAM" id="MobiDB-lite"/>
    </source>
</evidence>
<gene>
    <name evidence="10" type="ORF">LX15_001446</name>
</gene>
<feature type="transmembrane region" description="Helical" evidence="8">
    <location>
        <begin position="229"/>
        <end position="252"/>
    </location>
</feature>
<comment type="subcellular location">
    <subcellularLocation>
        <location evidence="1">Cell membrane</location>
        <topology evidence="1">Multi-pass membrane protein</topology>
    </subcellularLocation>
</comment>
<feature type="transmembrane region" description="Helical" evidence="8">
    <location>
        <begin position="443"/>
        <end position="466"/>
    </location>
</feature>
<dbReference type="InterPro" id="IPR005829">
    <property type="entry name" value="Sugar_transporter_CS"/>
</dbReference>
<dbReference type="PROSITE" id="PS50850">
    <property type="entry name" value="MFS"/>
    <property type="match status" value="1"/>
</dbReference>
<feature type="transmembrane region" description="Helical" evidence="8">
    <location>
        <begin position="337"/>
        <end position="355"/>
    </location>
</feature>
<dbReference type="Gene3D" id="1.20.1720.10">
    <property type="entry name" value="Multidrug resistance protein D"/>
    <property type="match status" value="1"/>
</dbReference>
<feature type="domain" description="Major facilitator superfamily (MFS) profile" evidence="9">
    <location>
        <begin position="17"/>
        <end position="471"/>
    </location>
</feature>
<evidence type="ECO:0000313" key="11">
    <source>
        <dbReference type="Proteomes" id="UP001205311"/>
    </source>
</evidence>
<dbReference type="PANTHER" id="PTHR42718:SF46">
    <property type="entry name" value="BLR6921 PROTEIN"/>
    <property type="match status" value="1"/>
</dbReference>
<accession>A0ABT1HQH0</accession>
<dbReference type="SUPFAM" id="SSF103473">
    <property type="entry name" value="MFS general substrate transporter"/>
    <property type="match status" value="1"/>
</dbReference>
<dbReference type="InterPro" id="IPR011701">
    <property type="entry name" value="MFS"/>
</dbReference>
<evidence type="ECO:0000259" key="9">
    <source>
        <dbReference type="PROSITE" id="PS50850"/>
    </source>
</evidence>
<proteinExistence type="predicted"/>
<dbReference type="Gene3D" id="1.20.1250.20">
    <property type="entry name" value="MFS general substrate transporter like domains"/>
    <property type="match status" value="1"/>
</dbReference>
<evidence type="ECO:0000256" key="4">
    <source>
        <dbReference type="ARBA" id="ARBA00022692"/>
    </source>
</evidence>
<feature type="transmembrane region" description="Helical" evidence="8">
    <location>
        <begin position="12"/>
        <end position="32"/>
    </location>
</feature>
<dbReference type="CDD" id="cd17321">
    <property type="entry name" value="MFS_MMR_MDR_like"/>
    <property type="match status" value="1"/>
</dbReference>
<comment type="caution">
    <text evidence="10">The sequence shown here is derived from an EMBL/GenBank/DDBJ whole genome shotgun (WGS) entry which is preliminary data.</text>
</comment>
<evidence type="ECO:0000256" key="1">
    <source>
        <dbReference type="ARBA" id="ARBA00004651"/>
    </source>
</evidence>
<feature type="transmembrane region" description="Helical" evidence="8">
    <location>
        <begin position="367"/>
        <end position="389"/>
    </location>
</feature>
<feature type="transmembrane region" description="Helical" evidence="8">
    <location>
        <begin position="113"/>
        <end position="131"/>
    </location>
</feature>
<keyword evidence="2" id="KW-0813">Transport</keyword>
<feature type="transmembrane region" description="Helical" evidence="8">
    <location>
        <begin position="52"/>
        <end position="71"/>
    </location>
</feature>
<keyword evidence="4 8" id="KW-0812">Transmembrane</keyword>
<feature type="transmembrane region" description="Helical" evidence="8">
    <location>
        <begin position="410"/>
        <end position="431"/>
    </location>
</feature>
<dbReference type="InterPro" id="IPR036259">
    <property type="entry name" value="MFS_trans_sf"/>
</dbReference>
<name>A0ABT1HQH0_STRSD</name>
<dbReference type="PANTHER" id="PTHR42718">
    <property type="entry name" value="MAJOR FACILITATOR SUPERFAMILY MULTIDRUG TRANSPORTER MFSC"/>
    <property type="match status" value="1"/>
</dbReference>
<feature type="transmembrane region" description="Helical" evidence="8">
    <location>
        <begin position="305"/>
        <end position="325"/>
    </location>
</feature>
<keyword evidence="11" id="KW-1185">Reference proteome</keyword>
<keyword evidence="5 8" id="KW-1133">Transmembrane helix</keyword>
<keyword evidence="3" id="KW-1003">Cell membrane</keyword>
<dbReference type="PROSITE" id="PS00216">
    <property type="entry name" value="SUGAR_TRANSPORT_1"/>
    <property type="match status" value="1"/>
</dbReference>
<keyword evidence="6 8" id="KW-0472">Membrane</keyword>
<evidence type="ECO:0000256" key="3">
    <source>
        <dbReference type="ARBA" id="ARBA00022475"/>
    </source>
</evidence>
<organism evidence="10 11">
    <name type="scientific">Streptoalloteichus tenebrarius (strain ATCC 17920 / DSM 40477 / JCM 4838 / CBS 697.72 / NBRC 16177 / NCIMB 11028 / NRRL B-12390 / A12253. 1 / ISP 5477)</name>
    <name type="common">Streptomyces tenebrarius</name>
    <dbReference type="NCBI Taxonomy" id="1933"/>
    <lineage>
        <taxon>Bacteria</taxon>
        <taxon>Bacillati</taxon>
        <taxon>Actinomycetota</taxon>
        <taxon>Actinomycetes</taxon>
        <taxon>Pseudonocardiales</taxon>
        <taxon>Pseudonocardiaceae</taxon>
        <taxon>Streptoalloteichus</taxon>
    </lineage>
</organism>
<feature type="transmembrane region" description="Helical" evidence="8">
    <location>
        <begin position="170"/>
        <end position="191"/>
    </location>
</feature>
<reference evidence="10 11" key="1">
    <citation type="submission" date="2022-06" db="EMBL/GenBank/DDBJ databases">
        <title>Genomic Encyclopedia of Archaeal and Bacterial Type Strains, Phase II (KMG-II): from individual species to whole genera.</title>
        <authorList>
            <person name="Goeker M."/>
        </authorList>
    </citation>
    <scope>NUCLEOTIDE SEQUENCE [LARGE SCALE GENOMIC DNA]</scope>
    <source>
        <strain evidence="10 11">DSM 40477</strain>
    </source>
</reference>
<dbReference type="InterPro" id="IPR020846">
    <property type="entry name" value="MFS_dom"/>
</dbReference>
<evidence type="ECO:0000256" key="6">
    <source>
        <dbReference type="ARBA" id="ARBA00023136"/>
    </source>
</evidence>